<reference evidence="1" key="1">
    <citation type="submission" date="2021-01" db="EMBL/GenBank/DDBJ databases">
        <title>Phytophthora aleatoria, a newly-described species from Pinus radiata is distinct from Phytophthora cactorum isolates based on comparative genomics.</title>
        <authorList>
            <person name="Mcdougal R."/>
            <person name="Panda P."/>
            <person name="Williams N."/>
            <person name="Studholme D.J."/>
        </authorList>
    </citation>
    <scope>NUCLEOTIDE SEQUENCE</scope>
    <source>
        <strain evidence="1">NZFS 4037</strain>
    </source>
</reference>
<dbReference type="EMBL" id="JAENGY010000139">
    <property type="protein sequence ID" value="KAG6972245.1"/>
    <property type="molecule type" value="Genomic_DNA"/>
</dbReference>
<organism evidence="1 2">
    <name type="scientific">Phytophthora aleatoria</name>
    <dbReference type="NCBI Taxonomy" id="2496075"/>
    <lineage>
        <taxon>Eukaryota</taxon>
        <taxon>Sar</taxon>
        <taxon>Stramenopiles</taxon>
        <taxon>Oomycota</taxon>
        <taxon>Peronosporomycetes</taxon>
        <taxon>Peronosporales</taxon>
        <taxon>Peronosporaceae</taxon>
        <taxon>Phytophthora</taxon>
    </lineage>
</organism>
<evidence type="ECO:0000313" key="1">
    <source>
        <dbReference type="EMBL" id="KAG6972245.1"/>
    </source>
</evidence>
<keyword evidence="2" id="KW-1185">Reference proteome</keyword>
<evidence type="ECO:0000313" key="2">
    <source>
        <dbReference type="Proteomes" id="UP000709295"/>
    </source>
</evidence>
<name>A0A8J5J2A9_9STRA</name>
<dbReference type="Proteomes" id="UP000709295">
    <property type="component" value="Unassembled WGS sequence"/>
</dbReference>
<dbReference type="PANTHER" id="PTHR40866">
    <property type="entry name" value="BED-TYPE DOMAIN-CONTAINING PROTEIN"/>
    <property type="match status" value="1"/>
</dbReference>
<accession>A0A8J5J2A9</accession>
<proteinExistence type="predicted"/>
<dbReference type="AlphaFoldDB" id="A0A8J5J2A9"/>
<comment type="caution">
    <text evidence="1">The sequence shown here is derived from an EMBL/GenBank/DDBJ whole genome shotgun (WGS) entry which is preliminary data.</text>
</comment>
<sequence>MPVPRQRVHSSRGFARRHQRGTPWLKWVVNGNLPLTIVEMESTRARPVSTKTLRENMESLTEVVEGGSVRKEMSDKFGLMLDGWTHRSEHYLAVFGC</sequence>
<gene>
    <name evidence="1" type="ORF">JG688_00004079</name>
</gene>
<dbReference type="PANTHER" id="PTHR40866:SF1">
    <property type="entry name" value="BED-TYPE DOMAIN-CONTAINING PROTEIN"/>
    <property type="match status" value="1"/>
</dbReference>
<protein>
    <submittedName>
        <fullName evidence="1">Uncharacterized protein</fullName>
    </submittedName>
</protein>